<sequence length="71" mass="7559">GRRERKGDRENDSAEGGEGTERKGKGLGNDGKGGRTRGRGSEVRERERGRVRGTSGGLPQTVKVDLPQVGV</sequence>
<dbReference type="AlphaFoldDB" id="A0A061QXE0"/>
<feature type="region of interest" description="Disordered" evidence="1">
    <location>
        <begin position="1"/>
        <end position="71"/>
    </location>
</feature>
<dbReference type="EMBL" id="GBEZ01023808">
    <property type="protein sequence ID" value="JAC63109.1"/>
    <property type="molecule type" value="Transcribed_RNA"/>
</dbReference>
<gene>
    <name evidence="2" type="ORF">TSPGSL018_21465</name>
</gene>
<feature type="compositionally biased region" description="Basic and acidic residues" evidence="1">
    <location>
        <begin position="39"/>
        <end position="50"/>
    </location>
</feature>
<feature type="non-terminal residue" evidence="2">
    <location>
        <position position="71"/>
    </location>
</feature>
<organism evidence="2">
    <name type="scientific">Tetraselmis sp. GSL018</name>
    <dbReference type="NCBI Taxonomy" id="582737"/>
    <lineage>
        <taxon>Eukaryota</taxon>
        <taxon>Viridiplantae</taxon>
        <taxon>Chlorophyta</taxon>
        <taxon>core chlorophytes</taxon>
        <taxon>Chlorodendrophyceae</taxon>
        <taxon>Chlorodendrales</taxon>
        <taxon>Chlorodendraceae</taxon>
        <taxon>Tetraselmis</taxon>
    </lineage>
</organism>
<name>A0A061QXE0_9CHLO</name>
<evidence type="ECO:0000313" key="2">
    <source>
        <dbReference type="EMBL" id="JAC63109.1"/>
    </source>
</evidence>
<feature type="compositionally biased region" description="Basic and acidic residues" evidence="1">
    <location>
        <begin position="1"/>
        <end position="12"/>
    </location>
</feature>
<proteinExistence type="predicted"/>
<reference evidence="2" key="1">
    <citation type="submission" date="2014-05" db="EMBL/GenBank/DDBJ databases">
        <title>The transcriptome of the halophilic microalga Tetraselmis sp. GSL018 isolated from the Great Salt Lake, Utah.</title>
        <authorList>
            <person name="Jinkerson R.E."/>
            <person name="D'Adamo S."/>
            <person name="Posewitz M.C."/>
        </authorList>
    </citation>
    <scope>NUCLEOTIDE SEQUENCE</scope>
    <source>
        <strain evidence="2">GSL018</strain>
    </source>
</reference>
<accession>A0A061QXE0</accession>
<feature type="non-terminal residue" evidence="2">
    <location>
        <position position="1"/>
    </location>
</feature>
<evidence type="ECO:0000256" key="1">
    <source>
        <dbReference type="SAM" id="MobiDB-lite"/>
    </source>
</evidence>
<protein>
    <submittedName>
        <fullName evidence="2">Uncharacterized protein</fullName>
    </submittedName>
</protein>